<dbReference type="GO" id="GO:0005759">
    <property type="term" value="C:mitochondrial matrix"/>
    <property type="evidence" value="ECO:0007669"/>
    <property type="project" value="UniProtKB-SubCell"/>
</dbReference>
<keyword evidence="14" id="KW-1185">Reference proteome</keyword>
<accession>A0A9P6VTC1</accession>
<keyword evidence="8" id="KW-0496">Mitochondrion</keyword>
<evidence type="ECO:0000256" key="4">
    <source>
        <dbReference type="ARBA" id="ARBA00022630"/>
    </source>
</evidence>
<dbReference type="GO" id="GO:0000062">
    <property type="term" value="F:fatty-acyl-CoA binding"/>
    <property type="evidence" value="ECO:0007669"/>
    <property type="project" value="TreeGrafter"/>
</dbReference>
<dbReference type="InterPro" id="IPR046373">
    <property type="entry name" value="Acyl-CoA_Oxase/DH_mid-dom_sf"/>
</dbReference>
<dbReference type="Pfam" id="PF02770">
    <property type="entry name" value="Acyl-CoA_dh_M"/>
    <property type="match status" value="1"/>
</dbReference>
<evidence type="ECO:0000256" key="1">
    <source>
        <dbReference type="ARBA" id="ARBA00001974"/>
    </source>
</evidence>
<dbReference type="InterPro" id="IPR036250">
    <property type="entry name" value="AcylCo_DH-like_C"/>
</dbReference>
<evidence type="ECO:0000256" key="2">
    <source>
        <dbReference type="ARBA" id="ARBA00004305"/>
    </source>
</evidence>
<dbReference type="GO" id="GO:0050660">
    <property type="term" value="F:flavin adenine dinucleotide binding"/>
    <property type="evidence" value="ECO:0007669"/>
    <property type="project" value="InterPro"/>
</dbReference>
<evidence type="ECO:0000313" key="14">
    <source>
        <dbReference type="Proteomes" id="UP000777482"/>
    </source>
</evidence>
<dbReference type="GO" id="GO:0033539">
    <property type="term" value="P:fatty acid beta-oxidation using acyl-CoA dehydrogenase"/>
    <property type="evidence" value="ECO:0007669"/>
    <property type="project" value="TreeGrafter"/>
</dbReference>
<evidence type="ECO:0000256" key="5">
    <source>
        <dbReference type="ARBA" id="ARBA00022827"/>
    </source>
</evidence>
<evidence type="ECO:0000256" key="3">
    <source>
        <dbReference type="ARBA" id="ARBA00009347"/>
    </source>
</evidence>
<dbReference type="OrthoDB" id="435240at2759"/>
<keyword evidence="4 9" id="KW-0285">Flavoprotein</keyword>
<dbReference type="InterPro" id="IPR009075">
    <property type="entry name" value="AcylCo_DH/oxidase_C"/>
</dbReference>
<dbReference type="FunFam" id="2.40.110.10:FF:000008">
    <property type="entry name" value="Glutaryl-CoA dehydrogenase, mitochondrial"/>
    <property type="match status" value="1"/>
</dbReference>
<comment type="similarity">
    <text evidence="3 9">Belongs to the acyl-CoA dehydrogenase family.</text>
</comment>
<dbReference type="PANTHER" id="PTHR42807:SF1">
    <property type="entry name" value="GLUTARYL-COA DEHYDROGENASE, MITOCHONDRIAL"/>
    <property type="match status" value="1"/>
</dbReference>
<dbReference type="Gene3D" id="1.20.140.10">
    <property type="entry name" value="Butyryl-CoA Dehydrogenase, subunit A, domain 3"/>
    <property type="match status" value="1"/>
</dbReference>
<dbReference type="FunFam" id="1.10.540.10:FF:000003">
    <property type="entry name" value="glutaryl-CoA dehydrogenase, mitochondrial"/>
    <property type="match status" value="1"/>
</dbReference>
<dbReference type="InterPro" id="IPR006091">
    <property type="entry name" value="Acyl-CoA_Oxase/DH_mid-dom"/>
</dbReference>
<name>A0A9P6VTC1_RHOMI</name>
<evidence type="ECO:0000256" key="7">
    <source>
        <dbReference type="ARBA" id="ARBA00023002"/>
    </source>
</evidence>
<evidence type="ECO:0000259" key="12">
    <source>
        <dbReference type="Pfam" id="PF02771"/>
    </source>
</evidence>
<evidence type="ECO:0000313" key="13">
    <source>
        <dbReference type="EMBL" id="KAG0655142.1"/>
    </source>
</evidence>
<dbReference type="InterPro" id="IPR037069">
    <property type="entry name" value="AcylCoA_DH/ox_N_sf"/>
</dbReference>
<dbReference type="GO" id="GO:0004361">
    <property type="term" value="F:glutaryl-CoA dehydrogenase activity"/>
    <property type="evidence" value="ECO:0007669"/>
    <property type="project" value="TreeGrafter"/>
</dbReference>
<evidence type="ECO:0008006" key="15">
    <source>
        <dbReference type="Google" id="ProtNLM"/>
    </source>
</evidence>
<keyword evidence="5 9" id="KW-0274">FAD</keyword>
<protein>
    <recommendedName>
        <fullName evidence="15">Glutaryl-CoA dehydrogenase</fullName>
    </recommendedName>
</protein>
<feature type="domain" description="Acyl-CoA dehydrogenase/oxidase C-terminal" evidence="10">
    <location>
        <begin position="284"/>
        <end position="426"/>
    </location>
</feature>
<dbReference type="EMBL" id="PUHQ01000128">
    <property type="protein sequence ID" value="KAG0655142.1"/>
    <property type="molecule type" value="Genomic_DNA"/>
</dbReference>
<keyword evidence="6" id="KW-0809">Transit peptide</keyword>
<dbReference type="Proteomes" id="UP000777482">
    <property type="component" value="Unassembled WGS sequence"/>
</dbReference>
<feature type="domain" description="Acyl-CoA oxidase/dehydrogenase middle" evidence="11">
    <location>
        <begin position="174"/>
        <end position="268"/>
    </location>
</feature>
<dbReference type="GO" id="GO:0046949">
    <property type="term" value="P:fatty-acyl-CoA biosynthetic process"/>
    <property type="evidence" value="ECO:0007669"/>
    <property type="project" value="TreeGrafter"/>
</dbReference>
<dbReference type="PANTHER" id="PTHR42807">
    <property type="entry name" value="GLUTARYL-COA DEHYDROGENASE, MITOCHONDRIAL"/>
    <property type="match status" value="1"/>
</dbReference>
<comment type="subcellular location">
    <subcellularLocation>
        <location evidence="2">Mitochondrion matrix</location>
    </subcellularLocation>
</comment>
<evidence type="ECO:0000259" key="10">
    <source>
        <dbReference type="Pfam" id="PF00441"/>
    </source>
</evidence>
<dbReference type="SUPFAM" id="SSF56645">
    <property type="entry name" value="Acyl-CoA dehydrogenase NM domain-like"/>
    <property type="match status" value="1"/>
</dbReference>
<dbReference type="InterPro" id="IPR013786">
    <property type="entry name" value="AcylCoA_DH/ox_N"/>
</dbReference>
<gene>
    <name evidence="13" type="ORF">C6P46_001134</name>
</gene>
<dbReference type="GO" id="GO:0005743">
    <property type="term" value="C:mitochondrial inner membrane"/>
    <property type="evidence" value="ECO:0007669"/>
    <property type="project" value="TreeGrafter"/>
</dbReference>
<proteinExistence type="inferred from homology"/>
<dbReference type="AlphaFoldDB" id="A0A9P6VTC1"/>
<dbReference type="InterPro" id="IPR009100">
    <property type="entry name" value="AcylCoA_DH/oxidase_NM_dom_sf"/>
</dbReference>
<dbReference type="SUPFAM" id="SSF47203">
    <property type="entry name" value="Acyl-CoA dehydrogenase C-terminal domain-like"/>
    <property type="match status" value="1"/>
</dbReference>
<dbReference type="Pfam" id="PF00441">
    <property type="entry name" value="Acyl-CoA_dh_1"/>
    <property type="match status" value="1"/>
</dbReference>
<dbReference type="Gene3D" id="2.40.110.10">
    <property type="entry name" value="Butyryl-CoA Dehydrogenase, subunit A, domain 2"/>
    <property type="match status" value="1"/>
</dbReference>
<reference evidence="13 14" key="1">
    <citation type="submission" date="2020-11" db="EMBL/GenBank/DDBJ databases">
        <title>Kefir isolates.</title>
        <authorList>
            <person name="Marcisauskas S."/>
            <person name="Kim Y."/>
            <person name="Blasche S."/>
        </authorList>
    </citation>
    <scope>NUCLEOTIDE SEQUENCE [LARGE SCALE GENOMIC DNA]</scope>
    <source>
        <strain evidence="13 14">KR</strain>
    </source>
</reference>
<dbReference type="InterPro" id="IPR052033">
    <property type="entry name" value="Glutaryl-CoA_DH_mitochondrial"/>
</dbReference>
<evidence type="ECO:0000256" key="8">
    <source>
        <dbReference type="ARBA" id="ARBA00023128"/>
    </source>
</evidence>
<keyword evidence="7 9" id="KW-0560">Oxidoreductase</keyword>
<dbReference type="Gene3D" id="1.10.540.10">
    <property type="entry name" value="Acyl-CoA dehydrogenase/oxidase, N-terminal domain"/>
    <property type="match status" value="1"/>
</dbReference>
<sequence>MSLRLPLQRLARHAVQRTFAARSLSSEAVEAEAPQVLAKTPAFAPYEWDDPLKVRTLLSEEEESILDMAQSYCQENLAPRVVEAYRHENFDRKILSEMGELGLLGPTIQGYGCAGVSSVAYGLVAREVERIDSGYRSAMSVQSSLVMHPINAFGSNELKEKYLPRLAKGEIVGCFGLTEPDHGSDPAGMTTEAREAPGGGGFLLSGAKTWITNAPIADVFVVWAKCQWDGKIRGFVLDKGMKGLTAPPIKHKTALRASITGSIFMDEVPVPASQMLNVEGLKGPFSCLNNARYGISYGIIGALEEAIRVTREYTLERKQFKRPLASFQLVQKKLADAHMEAAIALIACIQLGRLKDSGNWAPEMVSLLKRNNCQKTLYHSRILMECFGGNAASDEYPIARIAANAHVVSTYEGTYDVHGLILGKAITGIQAFQ</sequence>
<feature type="domain" description="Acyl-CoA dehydrogenase/oxidase N-terminal" evidence="12">
    <location>
        <begin position="59"/>
        <end position="170"/>
    </location>
</feature>
<evidence type="ECO:0000259" key="11">
    <source>
        <dbReference type="Pfam" id="PF02770"/>
    </source>
</evidence>
<dbReference type="Pfam" id="PF02771">
    <property type="entry name" value="Acyl-CoA_dh_N"/>
    <property type="match status" value="1"/>
</dbReference>
<organism evidence="13 14">
    <name type="scientific">Rhodotorula mucilaginosa</name>
    <name type="common">Yeast</name>
    <name type="synonym">Rhodotorula rubra</name>
    <dbReference type="NCBI Taxonomy" id="5537"/>
    <lineage>
        <taxon>Eukaryota</taxon>
        <taxon>Fungi</taxon>
        <taxon>Dikarya</taxon>
        <taxon>Basidiomycota</taxon>
        <taxon>Pucciniomycotina</taxon>
        <taxon>Microbotryomycetes</taxon>
        <taxon>Sporidiobolales</taxon>
        <taxon>Sporidiobolaceae</taxon>
        <taxon>Rhodotorula</taxon>
    </lineage>
</organism>
<evidence type="ECO:0000256" key="6">
    <source>
        <dbReference type="ARBA" id="ARBA00022946"/>
    </source>
</evidence>
<comment type="caution">
    <text evidence="13">The sequence shown here is derived from an EMBL/GenBank/DDBJ whole genome shotgun (WGS) entry which is preliminary data.</text>
</comment>
<evidence type="ECO:0000256" key="9">
    <source>
        <dbReference type="RuleBase" id="RU362125"/>
    </source>
</evidence>
<dbReference type="CDD" id="cd01151">
    <property type="entry name" value="GCD"/>
    <property type="match status" value="1"/>
</dbReference>
<comment type="cofactor">
    <cofactor evidence="1 9">
        <name>FAD</name>
        <dbReference type="ChEBI" id="CHEBI:57692"/>
    </cofactor>
</comment>